<evidence type="ECO:0000256" key="6">
    <source>
        <dbReference type="ARBA" id="ARBA00022918"/>
    </source>
</evidence>
<evidence type="ECO:0000256" key="2">
    <source>
        <dbReference type="ARBA" id="ARBA00022679"/>
    </source>
</evidence>
<protein>
    <recommendedName>
        <fullName evidence="1">RNA-directed DNA polymerase</fullName>
        <ecNumber evidence="1">2.7.7.49</ecNumber>
    </recommendedName>
</protein>
<gene>
    <name evidence="11" type="ORF">ACFO5T_12560</name>
</gene>
<dbReference type="SUPFAM" id="SSF56672">
    <property type="entry name" value="DNA/RNA polymerases"/>
    <property type="match status" value="1"/>
</dbReference>
<dbReference type="CDD" id="cd03487">
    <property type="entry name" value="RT_Bac_retron_II"/>
    <property type="match status" value="1"/>
</dbReference>
<dbReference type="PRINTS" id="PR00866">
    <property type="entry name" value="RNADNAPOLMS"/>
</dbReference>
<comment type="caution">
    <text evidence="11">The sequence shown here is derived from an EMBL/GenBank/DDBJ whole genome shotgun (WGS) entry which is preliminary data.</text>
</comment>
<dbReference type="InterPro" id="IPR043502">
    <property type="entry name" value="DNA/RNA_pol_sf"/>
</dbReference>
<keyword evidence="12" id="KW-1185">Reference proteome</keyword>
<evidence type="ECO:0000259" key="10">
    <source>
        <dbReference type="PROSITE" id="PS50878"/>
    </source>
</evidence>
<dbReference type="Pfam" id="PF00078">
    <property type="entry name" value="RVT_1"/>
    <property type="match status" value="1"/>
</dbReference>
<evidence type="ECO:0000313" key="11">
    <source>
        <dbReference type="EMBL" id="MFC4691262.1"/>
    </source>
</evidence>
<dbReference type="EMBL" id="JBHSHB010000024">
    <property type="protein sequence ID" value="MFC4691262.1"/>
    <property type="molecule type" value="Genomic_DNA"/>
</dbReference>
<evidence type="ECO:0000256" key="5">
    <source>
        <dbReference type="ARBA" id="ARBA00022842"/>
    </source>
</evidence>
<feature type="domain" description="Reverse transcriptase" evidence="10">
    <location>
        <begin position="52"/>
        <end position="300"/>
    </location>
</feature>
<accession>A0ABV9LCL1</accession>
<dbReference type="InterPro" id="IPR000477">
    <property type="entry name" value="RT_dom"/>
</dbReference>
<evidence type="ECO:0000256" key="7">
    <source>
        <dbReference type="ARBA" id="ARBA00023118"/>
    </source>
</evidence>
<evidence type="ECO:0000256" key="4">
    <source>
        <dbReference type="ARBA" id="ARBA00022723"/>
    </source>
</evidence>
<evidence type="ECO:0000256" key="3">
    <source>
        <dbReference type="ARBA" id="ARBA00022695"/>
    </source>
</evidence>
<name>A0ABV9LCL1_9FLAO</name>
<evidence type="ECO:0000256" key="1">
    <source>
        <dbReference type="ARBA" id="ARBA00012493"/>
    </source>
</evidence>
<keyword evidence="3" id="KW-0548">Nucleotidyltransferase</keyword>
<sequence length="444" mass="51888">MKINQKNRNKIVKLFNNMNSKSDFLILLNFSKSLIYGNKTIPFTEKQLNFYINIDLVRKSRSIQTYTVFTIKKKSGKTRTIHAPIKGLKEFQKCLNIVLSAVYMPHKSAYGFVLDKSIVDNARNHIKKNYVYNIDLKDFFPSVDARRVWGRLLTKPFNLGSSVGRKQIANMIKAICCNNMTVERLIDEEWVTVETSVLPQGAATSPIITNAICEKLDIRLTGLSNRFGLEYSRYADDITFSSMHNVYVNENGEKESIYEKDSSFDKELRRIIKSQNFHINEKKVRLQKRGYKQEVTGLVVNEKVNIPRFYIKEIRQWLYVWETKGYDKAYAFFLNKYLRNKGELKNGKPSMQLVIEGKLLYLKMIKGENNQSFKKLKNRFDVLSNNRDEIIRKEYIEKSPALILKEEFLPYQIKKKSNSKNISTIIETIFSDGLEKAMELYKPE</sequence>
<keyword evidence="6 11" id="KW-0695">RNA-directed DNA polymerase</keyword>
<evidence type="ECO:0000256" key="9">
    <source>
        <dbReference type="ARBA" id="ARBA00048173"/>
    </source>
</evidence>
<keyword evidence="2" id="KW-0808">Transferase</keyword>
<organism evidence="11 12">
    <name type="scientific">Dokdonia genika</name>
    <dbReference type="NCBI Taxonomy" id="308113"/>
    <lineage>
        <taxon>Bacteria</taxon>
        <taxon>Pseudomonadati</taxon>
        <taxon>Bacteroidota</taxon>
        <taxon>Flavobacteriia</taxon>
        <taxon>Flavobacteriales</taxon>
        <taxon>Flavobacteriaceae</taxon>
        <taxon>Dokdonia</taxon>
    </lineage>
</organism>
<evidence type="ECO:0000256" key="8">
    <source>
        <dbReference type="ARBA" id="ARBA00034120"/>
    </source>
</evidence>
<dbReference type="InterPro" id="IPR051083">
    <property type="entry name" value="GrpII_Intron_Splice-Mob/Def"/>
</dbReference>
<dbReference type="GO" id="GO:0003964">
    <property type="term" value="F:RNA-directed DNA polymerase activity"/>
    <property type="evidence" value="ECO:0007669"/>
    <property type="project" value="UniProtKB-KW"/>
</dbReference>
<dbReference type="PANTHER" id="PTHR34047">
    <property type="entry name" value="NUCLEAR INTRON MATURASE 1, MITOCHONDRIAL-RELATED"/>
    <property type="match status" value="1"/>
</dbReference>
<keyword evidence="7" id="KW-0051">Antiviral defense</keyword>
<dbReference type="PROSITE" id="PS50878">
    <property type="entry name" value="RT_POL"/>
    <property type="match status" value="1"/>
</dbReference>
<keyword evidence="4" id="KW-0479">Metal-binding</keyword>
<comment type="catalytic activity">
    <reaction evidence="9">
        <text>DNA(n) + a 2'-deoxyribonucleoside 5'-triphosphate = DNA(n+1) + diphosphate</text>
        <dbReference type="Rhea" id="RHEA:22508"/>
        <dbReference type="Rhea" id="RHEA-COMP:17339"/>
        <dbReference type="Rhea" id="RHEA-COMP:17340"/>
        <dbReference type="ChEBI" id="CHEBI:33019"/>
        <dbReference type="ChEBI" id="CHEBI:61560"/>
        <dbReference type="ChEBI" id="CHEBI:173112"/>
        <dbReference type="EC" id="2.7.7.49"/>
    </reaction>
</comment>
<comment type="similarity">
    <text evidence="8">Belongs to the bacterial reverse transcriptase family.</text>
</comment>
<dbReference type="Proteomes" id="UP001595878">
    <property type="component" value="Unassembled WGS sequence"/>
</dbReference>
<evidence type="ECO:0000313" key="12">
    <source>
        <dbReference type="Proteomes" id="UP001595878"/>
    </source>
</evidence>
<dbReference type="InterPro" id="IPR000123">
    <property type="entry name" value="Reverse_transcriptase_msDNA"/>
</dbReference>
<dbReference type="EC" id="2.7.7.49" evidence="1"/>
<keyword evidence="5" id="KW-0460">Magnesium</keyword>
<proteinExistence type="inferred from homology"/>
<dbReference type="RefSeq" id="WP_380034912.1">
    <property type="nucleotide sequence ID" value="NZ_JBHSHB010000024.1"/>
</dbReference>
<dbReference type="PANTHER" id="PTHR34047:SF7">
    <property type="entry name" value="RNA-DIRECTED DNA POLYMERASE"/>
    <property type="match status" value="1"/>
</dbReference>
<reference evidence="12" key="1">
    <citation type="journal article" date="2019" name="Int. J. Syst. Evol. Microbiol.">
        <title>The Global Catalogue of Microorganisms (GCM) 10K type strain sequencing project: providing services to taxonomists for standard genome sequencing and annotation.</title>
        <authorList>
            <consortium name="The Broad Institute Genomics Platform"/>
            <consortium name="The Broad Institute Genome Sequencing Center for Infectious Disease"/>
            <person name="Wu L."/>
            <person name="Ma J."/>
        </authorList>
    </citation>
    <scope>NUCLEOTIDE SEQUENCE [LARGE SCALE GENOMIC DNA]</scope>
    <source>
        <strain evidence="12">CGMCC 4.7427</strain>
    </source>
</reference>